<dbReference type="KEGG" id="nvi:116418109"/>
<dbReference type="EnsemblMetazoa" id="XM_031933249">
    <property type="protein sequence ID" value="XP_031789109"/>
    <property type="gene ID" value="LOC116418109"/>
</dbReference>
<proteinExistence type="predicted"/>
<dbReference type="InParanoid" id="A0A7M7TBH0"/>
<accession>A0A7M7TBH0</accession>
<protein>
    <submittedName>
        <fullName evidence="1">Uncharacterized protein</fullName>
    </submittedName>
</protein>
<dbReference type="GeneID" id="116418109"/>
<dbReference type="RefSeq" id="XP_031789109.1">
    <property type="nucleotide sequence ID" value="XM_031933249.1"/>
</dbReference>
<dbReference type="SMR" id="A0A7M7TBH0"/>
<dbReference type="GeneID" id="116418343"/>
<dbReference type="Proteomes" id="UP000002358">
    <property type="component" value="Unassembled WGS sequence"/>
</dbReference>
<dbReference type="EnsemblMetazoa" id="XM_031933427">
    <property type="protein sequence ID" value="XP_031789287"/>
    <property type="gene ID" value="LOC116418343"/>
</dbReference>
<dbReference type="AlphaFoldDB" id="A0A7M7TBH0"/>
<organism evidence="1 2">
    <name type="scientific">Nasonia vitripennis</name>
    <name type="common">Parasitic wasp</name>
    <dbReference type="NCBI Taxonomy" id="7425"/>
    <lineage>
        <taxon>Eukaryota</taxon>
        <taxon>Metazoa</taxon>
        <taxon>Ecdysozoa</taxon>
        <taxon>Arthropoda</taxon>
        <taxon>Hexapoda</taxon>
        <taxon>Insecta</taxon>
        <taxon>Pterygota</taxon>
        <taxon>Neoptera</taxon>
        <taxon>Endopterygota</taxon>
        <taxon>Hymenoptera</taxon>
        <taxon>Apocrita</taxon>
        <taxon>Proctotrupomorpha</taxon>
        <taxon>Chalcidoidea</taxon>
        <taxon>Pteromalidae</taxon>
        <taxon>Pteromalinae</taxon>
        <taxon>Nasonia</taxon>
    </lineage>
</organism>
<dbReference type="KEGG" id="nvi:116418343"/>
<dbReference type="RefSeq" id="XP_031789287.1">
    <property type="nucleotide sequence ID" value="XM_031933427.1"/>
</dbReference>
<keyword evidence="2" id="KW-1185">Reference proteome</keyword>
<evidence type="ECO:0000313" key="1">
    <source>
        <dbReference type="EnsemblMetazoa" id="XP_031789287"/>
    </source>
</evidence>
<sequence>MDGPNPEEEIEEFDPNDYQSFDLIIDHNSEKDDNIKFYLNENQLFDNESFKQNILLDATDDEKDTNNNADLYTSDFEELDSESIIGSAYYEKINDDNDKTVVENTFIVGEYIYNIENIIRYKA</sequence>
<reference evidence="1" key="1">
    <citation type="submission" date="2021-01" db="UniProtKB">
        <authorList>
            <consortium name="EnsemblMetazoa"/>
        </authorList>
    </citation>
    <scope>IDENTIFICATION</scope>
</reference>
<name>A0A7M7TBH0_NASVI</name>
<evidence type="ECO:0000313" key="2">
    <source>
        <dbReference type="Proteomes" id="UP000002358"/>
    </source>
</evidence>